<dbReference type="Gene3D" id="3.30.470.20">
    <property type="entry name" value="ATP-grasp fold, B domain"/>
    <property type="match status" value="1"/>
</dbReference>
<dbReference type="InterPro" id="IPR051549">
    <property type="entry name" value="PEP_Utilizing_Enz"/>
</dbReference>
<feature type="domain" description="Pyruvate phosphate dikinase AMP/ATP-binding" evidence="2">
    <location>
        <begin position="232"/>
        <end position="286"/>
    </location>
</feature>
<keyword evidence="4" id="KW-1185">Reference proteome</keyword>
<dbReference type="InterPro" id="IPR008279">
    <property type="entry name" value="PEP-util_enz_mobile_dom"/>
</dbReference>
<gene>
    <name evidence="3" type="ORF">GCM10009849_33430</name>
</gene>
<name>A0ABN3C1W1_9MICC</name>
<dbReference type="Pfam" id="PF01326">
    <property type="entry name" value="PPDK_N"/>
    <property type="match status" value="2"/>
</dbReference>
<evidence type="ECO:0000313" key="3">
    <source>
        <dbReference type="EMBL" id="GAA2202958.1"/>
    </source>
</evidence>
<protein>
    <recommendedName>
        <fullName evidence="5">Phosphoenolpyruvate synthase</fullName>
    </recommendedName>
</protein>
<evidence type="ECO:0000313" key="4">
    <source>
        <dbReference type="Proteomes" id="UP001500432"/>
    </source>
</evidence>
<dbReference type="SUPFAM" id="SSF56059">
    <property type="entry name" value="Glutathione synthetase ATP-binding domain-like"/>
    <property type="match status" value="1"/>
</dbReference>
<reference evidence="3 4" key="1">
    <citation type="journal article" date="2019" name="Int. J. Syst. Evol. Microbiol.">
        <title>The Global Catalogue of Microorganisms (GCM) 10K type strain sequencing project: providing services to taxonomists for standard genome sequencing and annotation.</title>
        <authorList>
            <consortium name="The Broad Institute Genomics Platform"/>
            <consortium name="The Broad Institute Genome Sequencing Center for Infectious Disease"/>
            <person name="Wu L."/>
            <person name="Ma J."/>
        </authorList>
    </citation>
    <scope>NUCLEOTIDE SEQUENCE [LARGE SCALE GENOMIC DNA]</scope>
    <source>
        <strain evidence="3 4">JCM 16034</strain>
    </source>
</reference>
<dbReference type="PANTHER" id="PTHR43615">
    <property type="entry name" value="PHOSPHOENOLPYRUVATE SYNTHASE-RELATED"/>
    <property type="match status" value="1"/>
</dbReference>
<accession>A0ABN3C1W1</accession>
<dbReference type="Pfam" id="PF00391">
    <property type="entry name" value="PEP-utilizers"/>
    <property type="match status" value="1"/>
</dbReference>
<evidence type="ECO:0008006" key="5">
    <source>
        <dbReference type="Google" id="ProtNLM"/>
    </source>
</evidence>
<evidence type="ECO:0000259" key="1">
    <source>
        <dbReference type="Pfam" id="PF00391"/>
    </source>
</evidence>
<organism evidence="3 4">
    <name type="scientific">Sinomonas flava</name>
    <dbReference type="NCBI Taxonomy" id="496857"/>
    <lineage>
        <taxon>Bacteria</taxon>
        <taxon>Bacillati</taxon>
        <taxon>Actinomycetota</taxon>
        <taxon>Actinomycetes</taxon>
        <taxon>Micrococcales</taxon>
        <taxon>Micrococcaceae</taxon>
        <taxon>Sinomonas</taxon>
    </lineage>
</organism>
<dbReference type="Gene3D" id="3.30.1490.20">
    <property type="entry name" value="ATP-grasp fold, A domain"/>
    <property type="match status" value="1"/>
</dbReference>
<dbReference type="Gene3D" id="3.50.30.10">
    <property type="entry name" value="Phosphohistidine domain"/>
    <property type="match status" value="1"/>
</dbReference>
<feature type="domain" description="PEP-utilising enzyme mobile" evidence="1">
    <location>
        <begin position="733"/>
        <end position="803"/>
    </location>
</feature>
<dbReference type="InterPro" id="IPR002192">
    <property type="entry name" value="PPDK_AMP/ATP-bd"/>
</dbReference>
<dbReference type="SUPFAM" id="SSF52009">
    <property type="entry name" value="Phosphohistidine domain"/>
    <property type="match status" value="1"/>
</dbReference>
<feature type="domain" description="Pyruvate phosphate dikinase AMP/ATP-binding" evidence="2">
    <location>
        <begin position="22"/>
        <end position="230"/>
    </location>
</feature>
<dbReference type="InterPro" id="IPR036637">
    <property type="entry name" value="Phosphohistidine_dom_sf"/>
</dbReference>
<dbReference type="EMBL" id="BAAAQW010000012">
    <property type="protein sequence ID" value="GAA2202958.1"/>
    <property type="molecule type" value="Genomic_DNA"/>
</dbReference>
<sequence length="808" mass="86015">MDDGAAPPLVLPLASVRAADVSVAGGKGANLGELIDAGLPVPPGFVVTTGAYRAHAARAGLEPHAAASHPASARQILTSVPLDAATAHAVTAALTELGPEGTPVAVRSSATAEDLPGAAFAGQQDTFLNVSGTDAVLDAVRRCWASLWTDRAADYRQRQGIDPAEVAIAVVVQRMVDPEAAGVLFTADPLSGRRDELVVDAAPGLGEAVVSGEVTPEHLVLGRDGAVRERTQGQSGEQVVPDAAARELAQLAVRAEQHFGVPQDVEWALANGRIVLLQARPMTALPFEAPPLNRIQQLVAPFFVEMFAVRPYPLDVTGWIGPGVVRMLHLMTESVGVRFPPFDELVRERDGVALQLVPPRPRPTLRTFGAPLALARRARRYPSKRWPEDPQVQEFTAAVAALDAESLEAMSWLGLLHRVDRCNDAMVSIGLLRAAYLPGALLPVLPLRVVLALLWQGRLASPLVAGGRTSTRAGNDALEELAAEVRADPALLDAAAELDAHAFLDAVRTRPEFARFNDHLTAFLVEYGHRESVSVVVATAPSWRDDPVPVVAIIQSLSAASRPDQRETPGDEALRRLLAHPLLRRLGPARAAVRELVEASRRGFAFREDSHALATKVMRPLRATFMELGRRLVAAGAIDAPEDVFHLRLEELRALRPPEVMDDVERSRVRDLAARRAAIRREYAGVPMLDLVAALPPAADDGAALVVGTPASGGVAEGLVRVIRGPEEFGRLRAGDVLVCPNTNPSWTPLFARAAAVVVDTGGLGSHAAIVAREYGVPAVMGTRTGTSVLRDGQRVRVDGSRGRVDSA</sequence>
<dbReference type="RefSeq" id="WP_344300944.1">
    <property type="nucleotide sequence ID" value="NZ_BAAAQW010000012.1"/>
</dbReference>
<dbReference type="InterPro" id="IPR013815">
    <property type="entry name" value="ATP_grasp_subdomain_1"/>
</dbReference>
<dbReference type="Proteomes" id="UP001500432">
    <property type="component" value="Unassembled WGS sequence"/>
</dbReference>
<comment type="caution">
    <text evidence="3">The sequence shown here is derived from an EMBL/GenBank/DDBJ whole genome shotgun (WGS) entry which is preliminary data.</text>
</comment>
<dbReference type="PANTHER" id="PTHR43615:SF1">
    <property type="entry name" value="PPDK_N DOMAIN-CONTAINING PROTEIN"/>
    <property type="match status" value="1"/>
</dbReference>
<proteinExistence type="predicted"/>
<evidence type="ECO:0000259" key="2">
    <source>
        <dbReference type="Pfam" id="PF01326"/>
    </source>
</evidence>